<name>A0A5J4KUW0_9CHLR</name>
<proteinExistence type="predicted"/>
<keyword evidence="2" id="KW-1185">Reference proteome</keyword>
<dbReference type="InterPro" id="IPR027417">
    <property type="entry name" value="P-loop_NTPase"/>
</dbReference>
<dbReference type="Pfam" id="PF13189">
    <property type="entry name" value="Cytidylate_kin2"/>
    <property type="match status" value="1"/>
</dbReference>
<comment type="caution">
    <text evidence="1">The sequence shown here is derived from an EMBL/GenBank/DDBJ whole genome shotgun (WGS) entry which is preliminary data.</text>
</comment>
<evidence type="ECO:0000313" key="2">
    <source>
        <dbReference type="Proteomes" id="UP000326912"/>
    </source>
</evidence>
<protein>
    <recommendedName>
        <fullName evidence="3">Cytidylate kinase</fullName>
    </recommendedName>
</protein>
<dbReference type="AlphaFoldDB" id="A0A5J4KUW0"/>
<sequence>MLDAEIVQLVAQKLGVSPEVACIHDEQVEGFAQRLFEAMSYFSPPVLPNDVAALNVNDITYGLTLKQVLLTAGELGHVVFVGRGAQLTLASYRDVLHVRVVAPLPKRIERVMHRAGLNAAVARELIHKKDREREESIKELHHCSITDAHLYDLTINTGFLDLPCSTELALRALDLKAQSLFHPSGA</sequence>
<organism evidence="1 2">
    <name type="scientific">Dictyobacter vulcani</name>
    <dbReference type="NCBI Taxonomy" id="2607529"/>
    <lineage>
        <taxon>Bacteria</taxon>
        <taxon>Bacillati</taxon>
        <taxon>Chloroflexota</taxon>
        <taxon>Ktedonobacteria</taxon>
        <taxon>Ktedonobacterales</taxon>
        <taxon>Dictyobacteraceae</taxon>
        <taxon>Dictyobacter</taxon>
    </lineage>
</organism>
<dbReference type="Gene3D" id="3.40.50.300">
    <property type="entry name" value="P-loop containing nucleotide triphosphate hydrolases"/>
    <property type="match status" value="1"/>
</dbReference>
<dbReference type="Proteomes" id="UP000326912">
    <property type="component" value="Unassembled WGS sequence"/>
</dbReference>
<gene>
    <name evidence="1" type="ORF">KDW_58870</name>
</gene>
<dbReference type="EMBL" id="BKZW01000004">
    <property type="protein sequence ID" value="GER91725.1"/>
    <property type="molecule type" value="Genomic_DNA"/>
</dbReference>
<evidence type="ECO:0000313" key="1">
    <source>
        <dbReference type="EMBL" id="GER91725.1"/>
    </source>
</evidence>
<evidence type="ECO:0008006" key="3">
    <source>
        <dbReference type="Google" id="ProtNLM"/>
    </source>
</evidence>
<accession>A0A5J4KUW0</accession>
<reference evidence="1 2" key="1">
    <citation type="submission" date="2019-10" db="EMBL/GenBank/DDBJ databases">
        <title>Dictyobacter vulcani sp. nov., within the class Ktedonobacteria, isolated from soil of volcanic Mt. Zao.</title>
        <authorList>
            <person name="Zheng Y."/>
            <person name="Wang C.M."/>
            <person name="Sakai Y."/>
            <person name="Abe K."/>
            <person name="Yokota A."/>
            <person name="Yabe S."/>
        </authorList>
    </citation>
    <scope>NUCLEOTIDE SEQUENCE [LARGE SCALE GENOMIC DNA]</scope>
    <source>
        <strain evidence="1 2">W12</strain>
    </source>
</reference>